<protein>
    <submittedName>
        <fullName evidence="2">Raf serine threonine-kinase phl-like protein</fullName>
    </submittedName>
</protein>
<evidence type="ECO:0000313" key="3">
    <source>
        <dbReference type="Proteomes" id="UP000276133"/>
    </source>
</evidence>
<dbReference type="InterPro" id="IPR008271">
    <property type="entry name" value="Ser/Thr_kinase_AS"/>
</dbReference>
<proteinExistence type="predicted"/>
<organism evidence="2 3">
    <name type="scientific">Brachionus plicatilis</name>
    <name type="common">Marine rotifer</name>
    <name type="synonym">Brachionus muelleri</name>
    <dbReference type="NCBI Taxonomy" id="10195"/>
    <lineage>
        <taxon>Eukaryota</taxon>
        <taxon>Metazoa</taxon>
        <taxon>Spiralia</taxon>
        <taxon>Gnathifera</taxon>
        <taxon>Rotifera</taxon>
        <taxon>Eurotatoria</taxon>
        <taxon>Monogononta</taxon>
        <taxon>Pseudotrocha</taxon>
        <taxon>Ploima</taxon>
        <taxon>Brachionidae</taxon>
        <taxon>Brachionus</taxon>
    </lineage>
</organism>
<dbReference type="SUPFAM" id="SSF56112">
    <property type="entry name" value="Protein kinase-like (PK-like)"/>
    <property type="match status" value="1"/>
</dbReference>
<evidence type="ECO:0000313" key="2">
    <source>
        <dbReference type="EMBL" id="RNA28852.1"/>
    </source>
</evidence>
<dbReference type="GO" id="GO:0004674">
    <property type="term" value="F:protein serine/threonine kinase activity"/>
    <property type="evidence" value="ECO:0007669"/>
    <property type="project" value="TreeGrafter"/>
</dbReference>
<gene>
    <name evidence="2" type="ORF">BpHYR1_024343</name>
</gene>
<dbReference type="OrthoDB" id="4062651at2759"/>
<dbReference type="PROSITE" id="PS50011">
    <property type="entry name" value="PROTEIN_KINASE_DOM"/>
    <property type="match status" value="1"/>
</dbReference>
<sequence>MNVPPYFQVRTLPNFTIAGAEYKNEQSMKIYFSHEHCVVTMFKRLRRFMSSLSCVNSIFKQEKNVTEPEPKSPELMPVQSSNGLKDFLSQHNMLPDRDFDQAFAFDLTFDDYEDITFIPDPEFDAGSDEELQFIYDTTLDAEARQILSPQIPRTHIWTLKKGDQVAGGHGLVRQGKLYVVSVRKPNSNKRNFRIDKRYIAAKKILKPTSFMDIEIFLNEISILKSCSHPNVLKFLGVVFLRPMKIYLITEFCDGHDLWHLLYNSRKWRTTCMCDLVHIGIDMAKGMEHLRKKNILHRDFKSSNVLLFNNRAEWNSEEGPYRPKWVAKIADFGTALSTSCGYSKLNRNMDYWTTIAGNFQYSAPEAQSDLEMPINYKYSSDLYSLGIVFVELVFGNHPFIQLNEKEVFSLLAPIFQSIKSKAIKYFYWVRLNLIQEWFKQIKHGSIPSDSPEKLLILPSMSILLFNFYNFGGLPLFLGFSFSDAVFNFFDLPRLFSLATSTPVSTSITSSTRPHLYSLFSVYRICCDTNGLVPQPA</sequence>
<dbReference type="EMBL" id="REGN01002327">
    <property type="protein sequence ID" value="RNA28852.1"/>
    <property type="molecule type" value="Genomic_DNA"/>
</dbReference>
<dbReference type="AlphaFoldDB" id="A0A3M7RZE3"/>
<dbReference type="PANTHER" id="PTHR44329">
    <property type="entry name" value="SERINE/THREONINE-PROTEIN KINASE TNNI3K-RELATED"/>
    <property type="match status" value="1"/>
</dbReference>
<keyword evidence="2" id="KW-0418">Kinase</keyword>
<dbReference type="STRING" id="10195.A0A3M7RZE3"/>
<dbReference type="InterPro" id="IPR000719">
    <property type="entry name" value="Prot_kinase_dom"/>
</dbReference>
<dbReference type="InterPro" id="IPR011009">
    <property type="entry name" value="Kinase-like_dom_sf"/>
</dbReference>
<dbReference type="InterPro" id="IPR051681">
    <property type="entry name" value="Ser/Thr_Kinases-Pseudokinases"/>
</dbReference>
<accession>A0A3M7RZE3</accession>
<name>A0A3M7RZE3_BRAPC</name>
<comment type="caution">
    <text evidence="2">The sequence shown here is derived from an EMBL/GenBank/DDBJ whole genome shotgun (WGS) entry which is preliminary data.</text>
</comment>
<dbReference type="Gene3D" id="1.10.510.10">
    <property type="entry name" value="Transferase(Phosphotransferase) domain 1"/>
    <property type="match status" value="1"/>
</dbReference>
<keyword evidence="2" id="KW-0808">Transferase</keyword>
<dbReference type="GO" id="GO:0005524">
    <property type="term" value="F:ATP binding"/>
    <property type="evidence" value="ECO:0007669"/>
    <property type="project" value="InterPro"/>
</dbReference>
<dbReference type="PROSITE" id="PS00108">
    <property type="entry name" value="PROTEIN_KINASE_ST"/>
    <property type="match status" value="1"/>
</dbReference>
<feature type="domain" description="Protein kinase" evidence="1">
    <location>
        <begin position="158"/>
        <end position="467"/>
    </location>
</feature>
<keyword evidence="3" id="KW-1185">Reference proteome</keyword>
<dbReference type="Proteomes" id="UP000276133">
    <property type="component" value="Unassembled WGS sequence"/>
</dbReference>
<dbReference type="Pfam" id="PF00069">
    <property type="entry name" value="Pkinase"/>
    <property type="match status" value="1"/>
</dbReference>
<reference evidence="2 3" key="1">
    <citation type="journal article" date="2018" name="Sci. Rep.">
        <title>Genomic signatures of local adaptation to the degree of environmental predictability in rotifers.</title>
        <authorList>
            <person name="Franch-Gras L."/>
            <person name="Hahn C."/>
            <person name="Garcia-Roger E.M."/>
            <person name="Carmona M.J."/>
            <person name="Serra M."/>
            <person name="Gomez A."/>
        </authorList>
    </citation>
    <scope>NUCLEOTIDE SEQUENCE [LARGE SCALE GENOMIC DNA]</scope>
    <source>
        <strain evidence="2">HYR1</strain>
    </source>
</reference>
<evidence type="ECO:0000259" key="1">
    <source>
        <dbReference type="PROSITE" id="PS50011"/>
    </source>
</evidence>